<name>A0AAN8X948_HALRR</name>
<feature type="repeat" description="WD" evidence="3">
    <location>
        <begin position="188"/>
        <end position="230"/>
    </location>
</feature>
<dbReference type="GO" id="GO:0035591">
    <property type="term" value="F:signaling adaptor activity"/>
    <property type="evidence" value="ECO:0007669"/>
    <property type="project" value="TreeGrafter"/>
</dbReference>
<evidence type="ECO:0000256" key="4">
    <source>
        <dbReference type="SAM" id="MobiDB-lite"/>
    </source>
</evidence>
<dbReference type="SMART" id="SM00320">
    <property type="entry name" value="WD40"/>
    <property type="match status" value="5"/>
</dbReference>
<gene>
    <name evidence="5" type="primary">WDR59_2</name>
    <name evidence="5" type="ORF">SK128_028461</name>
</gene>
<feature type="region of interest" description="Disordered" evidence="4">
    <location>
        <begin position="434"/>
        <end position="454"/>
    </location>
</feature>
<sequence length="454" mass="51327">MAVRWSCENVVAEHRDLQASAMALDCNGEYTVLAGRRYLALISLDKPTEIVKRISRSQQKYDVIACEFHPSQTERKTFVIGSGERAEVCLWDDGQLKTLHVLRAHTRTLTDLNWHRFDPHILSTCSIDTFVHIWDVREARKPVTSLSAIAGATQVKWNKLNQHYLASGHDCDIRVWDDRKPSQPVQYISAHLSKIHGLDWSPNHENHIVSSSNDCTVKFFDITNPRKEENFINTMSPVWRGKYTPFGEGIVTVVIPQLRRGENSLLLWSVTDVSAPSHTFVGHTDIVLEFEWRQSQSNPGDIQMISWARDHSLRIWNIDSQLQRMCGHEGDDDTMLIESTDSEVTSEPAVVQGELSEIEAETVEPQVGSFNSLSEDCIHEQVENVQESKREIGSPNKELSSKNIEITSSSVPASVDLPHPSHELDTMLQLEPTSESVLASTPTSTHLMEHLPRK</sequence>
<keyword evidence="2" id="KW-0677">Repeat</keyword>
<dbReference type="Gene3D" id="2.130.10.10">
    <property type="entry name" value="YVTN repeat-like/Quinoprotein amine dehydrogenase"/>
    <property type="match status" value="2"/>
</dbReference>
<dbReference type="PROSITE" id="PS00678">
    <property type="entry name" value="WD_REPEATS_1"/>
    <property type="match status" value="1"/>
</dbReference>
<protein>
    <submittedName>
        <fullName evidence="5">GATOR complex protein wdr59</fullName>
    </submittedName>
</protein>
<evidence type="ECO:0000313" key="6">
    <source>
        <dbReference type="Proteomes" id="UP001381693"/>
    </source>
</evidence>
<evidence type="ECO:0000256" key="1">
    <source>
        <dbReference type="ARBA" id="ARBA00022574"/>
    </source>
</evidence>
<dbReference type="PANTHER" id="PTHR46170">
    <property type="entry name" value="GATOR COMPLEX PROTEIN WDR59"/>
    <property type="match status" value="1"/>
</dbReference>
<dbReference type="InterPro" id="IPR049567">
    <property type="entry name" value="WDR59-like"/>
</dbReference>
<dbReference type="SUPFAM" id="SSF50978">
    <property type="entry name" value="WD40 repeat-like"/>
    <property type="match status" value="1"/>
</dbReference>
<dbReference type="InterPro" id="IPR019775">
    <property type="entry name" value="WD40_repeat_CS"/>
</dbReference>
<feature type="compositionally biased region" description="Polar residues" evidence="4">
    <location>
        <begin position="434"/>
        <end position="446"/>
    </location>
</feature>
<dbReference type="InterPro" id="IPR001680">
    <property type="entry name" value="WD40_rpt"/>
</dbReference>
<dbReference type="GO" id="GO:1904263">
    <property type="term" value="P:positive regulation of TORC1 signaling"/>
    <property type="evidence" value="ECO:0007669"/>
    <property type="project" value="TreeGrafter"/>
</dbReference>
<evidence type="ECO:0000256" key="2">
    <source>
        <dbReference type="ARBA" id="ARBA00022737"/>
    </source>
</evidence>
<dbReference type="GO" id="GO:0035859">
    <property type="term" value="C:Seh1-associated complex"/>
    <property type="evidence" value="ECO:0007669"/>
    <property type="project" value="TreeGrafter"/>
</dbReference>
<comment type="caution">
    <text evidence="5">The sequence shown here is derived from an EMBL/GenBank/DDBJ whole genome shotgun (WGS) entry which is preliminary data.</text>
</comment>
<dbReference type="InterPro" id="IPR015943">
    <property type="entry name" value="WD40/YVTN_repeat-like_dom_sf"/>
</dbReference>
<proteinExistence type="predicted"/>
<organism evidence="5 6">
    <name type="scientific">Halocaridina rubra</name>
    <name type="common">Hawaiian red shrimp</name>
    <dbReference type="NCBI Taxonomy" id="373956"/>
    <lineage>
        <taxon>Eukaryota</taxon>
        <taxon>Metazoa</taxon>
        <taxon>Ecdysozoa</taxon>
        <taxon>Arthropoda</taxon>
        <taxon>Crustacea</taxon>
        <taxon>Multicrustacea</taxon>
        <taxon>Malacostraca</taxon>
        <taxon>Eumalacostraca</taxon>
        <taxon>Eucarida</taxon>
        <taxon>Decapoda</taxon>
        <taxon>Pleocyemata</taxon>
        <taxon>Caridea</taxon>
        <taxon>Atyoidea</taxon>
        <taxon>Atyidae</taxon>
        <taxon>Halocaridina</taxon>
    </lineage>
</organism>
<keyword evidence="1 3" id="KW-0853">WD repeat</keyword>
<reference evidence="5 6" key="1">
    <citation type="submission" date="2023-11" db="EMBL/GenBank/DDBJ databases">
        <title>Halocaridina rubra genome assembly.</title>
        <authorList>
            <person name="Smith C."/>
        </authorList>
    </citation>
    <scope>NUCLEOTIDE SEQUENCE [LARGE SCALE GENOMIC DNA]</scope>
    <source>
        <strain evidence="5">EP-1</strain>
        <tissue evidence="5">Whole</tissue>
    </source>
</reference>
<evidence type="ECO:0000313" key="5">
    <source>
        <dbReference type="EMBL" id="KAK7078551.1"/>
    </source>
</evidence>
<evidence type="ECO:0000256" key="3">
    <source>
        <dbReference type="PROSITE-ProRule" id="PRU00221"/>
    </source>
</evidence>
<keyword evidence="6" id="KW-1185">Reference proteome</keyword>
<accession>A0AAN8X948</accession>
<dbReference type="InterPro" id="IPR036322">
    <property type="entry name" value="WD40_repeat_dom_sf"/>
</dbReference>
<dbReference type="EMBL" id="JAXCGZ010007775">
    <property type="protein sequence ID" value="KAK7078551.1"/>
    <property type="molecule type" value="Genomic_DNA"/>
</dbReference>
<feature type="repeat" description="WD" evidence="3">
    <location>
        <begin position="102"/>
        <end position="144"/>
    </location>
</feature>
<dbReference type="GO" id="GO:0005774">
    <property type="term" value="C:vacuolar membrane"/>
    <property type="evidence" value="ECO:0007669"/>
    <property type="project" value="TreeGrafter"/>
</dbReference>
<dbReference type="Pfam" id="PF00400">
    <property type="entry name" value="WD40"/>
    <property type="match status" value="3"/>
</dbReference>
<dbReference type="AlphaFoldDB" id="A0AAN8X948"/>
<dbReference type="PROSITE" id="PS50082">
    <property type="entry name" value="WD_REPEATS_2"/>
    <property type="match status" value="2"/>
</dbReference>
<dbReference type="GO" id="GO:0034198">
    <property type="term" value="P:cellular response to amino acid starvation"/>
    <property type="evidence" value="ECO:0007669"/>
    <property type="project" value="TreeGrafter"/>
</dbReference>
<dbReference type="Proteomes" id="UP001381693">
    <property type="component" value="Unassembled WGS sequence"/>
</dbReference>
<dbReference type="PANTHER" id="PTHR46170:SF1">
    <property type="entry name" value="GATOR COMPLEX PROTEIN WDR59"/>
    <property type="match status" value="1"/>
</dbReference>